<sequence length="339" mass="38661">MMYIGYVSNMTSRLSSYTDLFRRGLYDAVRNAFNVLTIDEDFSKKSTEKNAAKLHPHQPKPKQSSTSSSDTKRVKSNLALLCLFNGGILLCGMLCFNYLFLPVFRRLFYALAGLDSSSTSRPLIIIQHILTYTFNSLWLIPAFIISKFVNSYWFRDIADVVFKKLTKNNRPLPALTLARSISDILFSIVMQIFFLIQSTLILLIPIPVLNKIIGNMCLCLLYSFYAFEYAWIYANLSVKQRIERIESSWPYFLGFGLPLTVLSTQFFESAIVNECIFSIVFPFAIVAATSVNFNERIKLQPTQAPIVPLNIFAGCIRLTSRLFDLLKYKRHSSVVTASQ</sequence>
<feature type="transmembrane region" description="Helical" evidence="7">
    <location>
        <begin position="212"/>
        <end position="236"/>
    </location>
</feature>
<evidence type="ECO:0000256" key="4">
    <source>
        <dbReference type="ARBA" id="ARBA00022989"/>
    </source>
</evidence>
<dbReference type="AlphaFoldDB" id="A0A813Q8X0"/>
<dbReference type="GO" id="GO:0005783">
    <property type="term" value="C:endoplasmic reticulum"/>
    <property type="evidence" value="ECO:0007669"/>
    <property type="project" value="TreeGrafter"/>
</dbReference>
<reference evidence="8" key="1">
    <citation type="submission" date="2021-02" db="EMBL/GenBank/DDBJ databases">
        <authorList>
            <person name="Nowell W R."/>
        </authorList>
    </citation>
    <scope>NUCLEOTIDE SEQUENCE</scope>
</reference>
<name>A0A813Q8X0_ADIRI</name>
<dbReference type="InterPro" id="IPR059112">
    <property type="entry name" value="CysZ/EI24"/>
</dbReference>
<dbReference type="OrthoDB" id="266518at2759"/>
<evidence type="ECO:0000256" key="6">
    <source>
        <dbReference type="SAM" id="MobiDB-lite"/>
    </source>
</evidence>
<dbReference type="GO" id="GO:0016020">
    <property type="term" value="C:membrane"/>
    <property type="evidence" value="ECO:0007669"/>
    <property type="project" value="UniProtKB-SubCell"/>
</dbReference>
<dbReference type="PANTHER" id="PTHR21389:SF0">
    <property type="entry name" value="ETOPOSIDE-INDUCED PROTEIN 2.4 HOMOLOG"/>
    <property type="match status" value="1"/>
</dbReference>
<evidence type="ECO:0000256" key="3">
    <source>
        <dbReference type="ARBA" id="ARBA00022692"/>
    </source>
</evidence>
<accession>A0A813Q8X0</accession>
<organism evidence="8 9">
    <name type="scientific">Adineta ricciae</name>
    <name type="common">Rotifer</name>
    <dbReference type="NCBI Taxonomy" id="249248"/>
    <lineage>
        <taxon>Eukaryota</taxon>
        <taxon>Metazoa</taxon>
        <taxon>Spiralia</taxon>
        <taxon>Gnathifera</taxon>
        <taxon>Rotifera</taxon>
        <taxon>Eurotatoria</taxon>
        <taxon>Bdelloidea</taxon>
        <taxon>Adinetida</taxon>
        <taxon>Adinetidae</taxon>
        <taxon>Adineta</taxon>
    </lineage>
</organism>
<feature type="transmembrane region" description="Helical" evidence="7">
    <location>
        <begin position="271"/>
        <end position="293"/>
    </location>
</feature>
<feature type="region of interest" description="Disordered" evidence="6">
    <location>
        <begin position="49"/>
        <end position="70"/>
    </location>
</feature>
<proteinExistence type="inferred from homology"/>
<feature type="transmembrane region" description="Helical" evidence="7">
    <location>
        <begin position="124"/>
        <end position="145"/>
    </location>
</feature>
<feature type="transmembrane region" description="Helical" evidence="7">
    <location>
        <begin position="248"/>
        <end position="265"/>
    </location>
</feature>
<evidence type="ECO:0000256" key="1">
    <source>
        <dbReference type="ARBA" id="ARBA00004141"/>
    </source>
</evidence>
<evidence type="ECO:0000313" key="8">
    <source>
        <dbReference type="EMBL" id="CAF0764049.1"/>
    </source>
</evidence>
<keyword evidence="5 7" id="KW-0472">Membrane</keyword>
<evidence type="ECO:0000256" key="7">
    <source>
        <dbReference type="SAM" id="Phobius"/>
    </source>
</evidence>
<dbReference type="Proteomes" id="UP000663852">
    <property type="component" value="Unassembled WGS sequence"/>
</dbReference>
<keyword evidence="4 7" id="KW-1133">Transmembrane helix</keyword>
<dbReference type="PANTHER" id="PTHR21389">
    <property type="entry name" value="P53 INDUCED PROTEIN"/>
    <property type="match status" value="1"/>
</dbReference>
<comment type="subcellular location">
    <subcellularLocation>
        <location evidence="1">Membrane</location>
        <topology evidence="1">Multi-pass membrane protein</topology>
    </subcellularLocation>
</comment>
<evidence type="ECO:0008006" key="10">
    <source>
        <dbReference type="Google" id="ProtNLM"/>
    </source>
</evidence>
<comment type="caution">
    <text evidence="8">The sequence shown here is derived from an EMBL/GenBank/DDBJ whole genome shotgun (WGS) entry which is preliminary data.</text>
</comment>
<feature type="transmembrane region" description="Helical" evidence="7">
    <location>
        <begin position="78"/>
        <end position="104"/>
    </location>
</feature>
<comment type="similarity">
    <text evidence="2">Belongs to the EI24 family.</text>
</comment>
<evidence type="ECO:0000256" key="2">
    <source>
        <dbReference type="ARBA" id="ARBA00010970"/>
    </source>
</evidence>
<keyword evidence="3 7" id="KW-0812">Transmembrane</keyword>
<dbReference type="GO" id="GO:0016236">
    <property type="term" value="P:macroautophagy"/>
    <property type="evidence" value="ECO:0007669"/>
    <property type="project" value="TreeGrafter"/>
</dbReference>
<evidence type="ECO:0000313" key="9">
    <source>
        <dbReference type="Proteomes" id="UP000663852"/>
    </source>
</evidence>
<feature type="transmembrane region" description="Helical" evidence="7">
    <location>
        <begin position="184"/>
        <end position="206"/>
    </location>
</feature>
<dbReference type="EMBL" id="CAJNOJ010000007">
    <property type="protein sequence ID" value="CAF0764049.1"/>
    <property type="molecule type" value="Genomic_DNA"/>
</dbReference>
<gene>
    <name evidence="8" type="ORF">EDS130_LOCUS2959</name>
</gene>
<evidence type="ECO:0000256" key="5">
    <source>
        <dbReference type="ARBA" id="ARBA00023136"/>
    </source>
</evidence>
<protein>
    <recommendedName>
        <fullName evidence="10">Etoposide-induced protein 2.4-like protein</fullName>
    </recommendedName>
</protein>
<dbReference type="Pfam" id="PF07264">
    <property type="entry name" value="EI24"/>
    <property type="match status" value="1"/>
</dbReference>